<protein>
    <recommendedName>
        <fullName evidence="3">Endonuclease/exonuclease/phosphatase domain-containing protein</fullName>
    </recommendedName>
</protein>
<accession>A0A8E6B4F5</accession>
<dbReference type="SUPFAM" id="SSF56219">
    <property type="entry name" value="DNase I-like"/>
    <property type="match status" value="1"/>
</dbReference>
<reference evidence="1" key="1">
    <citation type="submission" date="2021-05" db="EMBL/GenBank/DDBJ databases">
        <title>Complete genome sequence of the cellulolytic planctomycete Telmatocola sphagniphila SP2T and characterization of the first cellulase from planctomycetes.</title>
        <authorList>
            <person name="Rakitin A.L."/>
            <person name="Beletsky A.V."/>
            <person name="Naumoff D.G."/>
            <person name="Kulichevskaya I.S."/>
            <person name="Mardanov A.V."/>
            <person name="Ravin N.V."/>
            <person name="Dedysh S.N."/>
        </authorList>
    </citation>
    <scope>NUCLEOTIDE SEQUENCE</scope>
    <source>
        <strain evidence="1">SP2T</strain>
    </source>
</reference>
<keyword evidence="2" id="KW-1185">Reference proteome</keyword>
<dbReference type="InterPro" id="IPR036691">
    <property type="entry name" value="Endo/exonu/phosph_ase_sf"/>
</dbReference>
<dbReference type="KEGG" id="tsph:KIH39_20250"/>
<dbReference type="Gene3D" id="3.60.10.10">
    <property type="entry name" value="Endonuclease/exonuclease/phosphatase"/>
    <property type="match status" value="1"/>
</dbReference>
<evidence type="ECO:0000313" key="1">
    <source>
        <dbReference type="EMBL" id="QVL31157.1"/>
    </source>
</evidence>
<evidence type="ECO:0000313" key="2">
    <source>
        <dbReference type="Proteomes" id="UP000676194"/>
    </source>
</evidence>
<evidence type="ECO:0008006" key="3">
    <source>
        <dbReference type="Google" id="ProtNLM"/>
    </source>
</evidence>
<organism evidence="1 2">
    <name type="scientific">Telmatocola sphagniphila</name>
    <dbReference type="NCBI Taxonomy" id="1123043"/>
    <lineage>
        <taxon>Bacteria</taxon>
        <taxon>Pseudomonadati</taxon>
        <taxon>Planctomycetota</taxon>
        <taxon>Planctomycetia</taxon>
        <taxon>Gemmatales</taxon>
        <taxon>Gemmataceae</taxon>
    </lineage>
</organism>
<proteinExistence type="predicted"/>
<sequence>MLTFLFWNLKGNDLRTWSSRKNTLIQHLDTLADHHGIDYLLLAEPGFTISDLSQSLNRNFEILPSNNHRFQILRRSSSPKIQKLFDSLDNRLSIWKLHFGAKSFLLALVHLKDQGNHQIHSLNHATGKIRHELKRQEDLSKLFRTVVVGDFNLNPYDDGLLAANSFHGMMTAELASVGTRVISGESHRLFYNPMWSFFGDRNPGPPGTYFHSTTDEINACWHMFDQVLVSTEMVDELQEVRILDSDGRQTLTTKRGRPRSDTVSDHLPILFCLKLD</sequence>
<dbReference type="EMBL" id="CP074694">
    <property type="protein sequence ID" value="QVL31157.1"/>
    <property type="molecule type" value="Genomic_DNA"/>
</dbReference>
<dbReference type="AlphaFoldDB" id="A0A8E6B4F5"/>
<dbReference type="RefSeq" id="WP_213495038.1">
    <property type="nucleotide sequence ID" value="NZ_CP074694.1"/>
</dbReference>
<name>A0A8E6B4F5_9BACT</name>
<gene>
    <name evidence="1" type="ORF">KIH39_20250</name>
</gene>
<dbReference type="Proteomes" id="UP000676194">
    <property type="component" value="Chromosome"/>
</dbReference>